<dbReference type="AlphaFoldDB" id="A0A1W0WP99"/>
<keyword evidence="3" id="KW-0547">Nucleotide-binding</keyword>
<evidence type="ECO:0000259" key="9">
    <source>
        <dbReference type="PROSITE" id="PS50125"/>
    </source>
</evidence>
<dbReference type="InterPro" id="IPR050401">
    <property type="entry name" value="Cyclic_nucleotide_synthase"/>
</dbReference>
<evidence type="ECO:0000256" key="2">
    <source>
        <dbReference type="ARBA" id="ARBA00022692"/>
    </source>
</evidence>
<reference evidence="11" key="1">
    <citation type="submission" date="2017-01" db="EMBL/GenBank/DDBJ databases">
        <title>Comparative genomics of anhydrobiosis in the tardigrade Hypsibius dujardini.</title>
        <authorList>
            <person name="Yoshida Y."/>
            <person name="Koutsovoulos G."/>
            <person name="Laetsch D."/>
            <person name="Stevens L."/>
            <person name="Kumar S."/>
            <person name="Horikawa D."/>
            <person name="Ishino K."/>
            <person name="Komine S."/>
            <person name="Tomita M."/>
            <person name="Blaxter M."/>
            <person name="Arakawa K."/>
        </authorList>
    </citation>
    <scope>NUCLEOTIDE SEQUENCE [LARGE SCALE GENOMIC DNA]</scope>
    <source>
        <strain evidence="11">Z151</strain>
    </source>
</reference>
<evidence type="ECO:0000256" key="5">
    <source>
        <dbReference type="ARBA" id="ARBA00023136"/>
    </source>
</evidence>
<evidence type="ECO:0000256" key="6">
    <source>
        <dbReference type="ARBA" id="ARBA00023180"/>
    </source>
</evidence>
<gene>
    <name evidence="10" type="ORF">BV898_08982</name>
</gene>
<dbReference type="PROSITE" id="PS50125">
    <property type="entry name" value="GUANYLATE_CYCLASE_2"/>
    <property type="match status" value="1"/>
</dbReference>
<dbReference type="Proteomes" id="UP000192578">
    <property type="component" value="Unassembled WGS sequence"/>
</dbReference>
<keyword evidence="6" id="KW-0325">Glycoprotein</keyword>
<keyword evidence="7" id="KW-0456">Lyase</keyword>
<protein>
    <submittedName>
        <fullName evidence="10">Atrial natriuretic peptide receptor 1</fullName>
    </submittedName>
</protein>
<evidence type="ECO:0000313" key="11">
    <source>
        <dbReference type="Proteomes" id="UP000192578"/>
    </source>
</evidence>
<dbReference type="EMBL" id="MTYJ01000068">
    <property type="protein sequence ID" value="OQV16977.1"/>
    <property type="molecule type" value="Genomic_DNA"/>
</dbReference>
<proteinExistence type="predicted"/>
<dbReference type="InterPro" id="IPR029787">
    <property type="entry name" value="Nucleotide_cyclase"/>
</dbReference>
<dbReference type="GO" id="GO:0005886">
    <property type="term" value="C:plasma membrane"/>
    <property type="evidence" value="ECO:0007669"/>
    <property type="project" value="TreeGrafter"/>
</dbReference>
<dbReference type="GO" id="GO:0004383">
    <property type="term" value="F:guanylate cyclase activity"/>
    <property type="evidence" value="ECO:0007669"/>
    <property type="project" value="TreeGrafter"/>
</dbReference>
<evidence type="ECO:0000256" key="7">
    <source>
        <dbReference type="ARBA" id="ARBA00023239"/>
    </source>
</evidence>
<dbReference type="SMART" id="SM00044">
    <property type="entry name" value="CYCc"/>
    <property type="match status" value="1"/>
</dbReference>
<dbReference type="OrthoDB" id="1890790at2759"/>
<dbReference type="GO" id="GO:0004672">
    <property type="term" value="F:protein kinase activity"/>
    <property type="evidence" value="ECO:0007669"/>
    <property type="project" value="InterPro"/>
</dbReference>
<comment type="caution">
    <text evidence="10">The sequence shown here is derived from an EMBL/GenBank/DDBJ whole genome shotgun (WGS) entry which is preliminary data.</text>
</comment>
<keyword evidence="5" id="KW-0472">Membrane</keyword>
<feature type="signal peptide" evidence="8">
    <location>
        <begin position="1"/>
        <end position="21"/>
    </location>
</feature>
<evidence type="ECO:0000256" key="8">
    <source>
        <dbReference type="SAM" id="SignalP"/>
    </source>
</evidence>
<feature type="chain" id="PRO_5013094074" evidence="8">
    <location>
        <begin position="22"/>
        <end position="840"/>
    </location>
</feature>
<organism evidence="10 11">
    <name type="scientific">Hypsibius exemplaris</name>
    <name type="common">Freshwater tardigrade</name>
    <dbReference type="NCBI Taxonomy" id="2072580"/>
    <lineage>
        <taxon>Eukaryota</taxon>
        <taxon>Metazoa</taxon>
        <taxon>Ecdysozoa</taxon>
        <taxon>Tardigrada</taxon>
        <taxon>Eutardigrada</taxon>
        <taxon>Parachela</taxon>
        <taxon>Hypsibioidea</taxon>
        <taxon>Hypsibiidae</taxon>
        <taxon>Hypsibius</taxon>
    </lineage>
</organism>
<evidence type="ECO:0000256" key="4">
    <source>
        <dbReference type="ARBA" id="ARBA00022989"/>
    </source>
</evidence>
<evidence type="ECO:0000313" key="10">
    <source>
        <dbReference type="EMBL" id="OQV16977.1"/>
    </source>
</evidence>
<keyword evidence="11" id="KW-1185">Reference proteome</keyword>
<keyword evidence="2" id="KW-0812">Transmembrane</keyword>
<evidence type="ECO:0000256" key="1">
    <source>
        <dbReference type="ARBA" id="ARBA00004167"/>
    </source>
</evidence>
<dbReference type="Pfam" id="PF07714">
    <property type="entry name" value="PK_Tyr_Ser-Thr"/>
    <property type="match status" value="1"/>
</dbReference>
<dbReference type="GO" id="GO:0001653">
    <property type="term" value="F:peptide receptor activity"/>
    <property type="evidence" value="ECO:0007669"/>
    <property type="project" value="TreeGrafter"/>
</dbReference>
<dbReference type="SUPFAM" id="SSF56112">
    <property type="entry name" value="Protein kinase-like (PK-like)"/>
    <property type="match status" value="1"/>
</dbReference>
<dbReference type="InterPro" id="IPR001245">
    <property type="entry name" value="Ser-Thr/Tyr_kinase_cat_dom"/>
</dbReference>
<name>A0A1W0WP99_HYPEX</name>
<dbReference type="PANTHER" id="PTHR11920">
    <property type="entry name" value="GUANYLYL CYCLASE"/>
    <property type="match status" value="1"/>
</dbReference>
<dbReference type="Gene3D" id="3.30.70.1230">
    <property type="entry name" value="Nucleotide cyclase"/>
    <property type="match status" value="1"/>
</dbReference>
<dbReference type="Pfam" id="PF00211">
    <property type="entry name" value="Guanylate_cyc"/>
    <property type="match status" value="1"/>
</dbReference>
<sequence length="840" mass="94439">MSSTTLLVLFSLIILPVPSHSVNFTLITIAMSDGGRNGFLRTNPPADIIIDMLKASNPVALRNFTHIALRFQKNSLADSERLMQTEPPPEDCSIGVQHVTEILADFYYDNQQLFSGDLTQQFPLLNTDSCSNVATEVANFASATSTFFGLRSSSAEFSDNVRFPTTLNLFAMPFQFFTYTLGYLARQFSWRELNVVYLENDNKGFSFSHRIRFLEFLDYDDLQTGDFIAVPTVSSENAPDVLVANLTDQRAWDLVVQKRVSLLLLPPDQLRLFMVALKAFRALVVIQDGSELWAGATNLSRTILAEYSKRYNWIMDNDDLAVVDTIRTMEWVEVFVETFLRLESRLSNLTVQQFVKEALNRSYDLPSRKFFLDEIGTMIVPVPVLRLKPSGYFEMYMVRRRRSSNEDLAYLLLRKDQLSLNEDPSHSHGSDVDAFLSQNNGSMTLTGKYGEHDVFAKTLQLERTRNRLPQGKESALLQEALLMSRTRHANLVNFYGIILGTTTCQVIYERPVNGNILALTSRSSVFADVELRLALVVNIVAGLHFIHKSQLSYHGNFCSEVCLVNDRFTVLIAQAGVRQLEDLCAGTSVHSNKNFRSDYQAADVLGFGKVLAGLLASDASTAVRPDRVEKLNNATISSPHHMRDRCLNLDPQWRSTSHDLSMWTKDRKLFGRNIVDLLLDRLQTFANELEADVNAKTADLLEERRKLDELLLEMLPSLIITKLRNNEPIDAEFFDSATVLFSDIPVFPRIVEQCGPLDVLKFLAQMHSAFDKVVRSFDVYKVETINDSYVVVSGLPVRNGEGHAAEVCRLALKLRLSGNGVQVPGWGGCSPALRLGLNSG</sequence>
<dbReference type="PANTHER" id="PTHR11920:SF335">
    <property type="entry name" value="GUANYLATE CYCLASE"/>
    <property type="match status" value="1"/>
</dbReference>
<dbReference type="GO" id="GO:0004016">
    <property type="term" value="F:adenylate cyclase activity"/>
    <property type="evidence" value="ECO:0007669"/>
    <property type="project" value="TreeGrafter"/>
</dbReference>
<comment type="subcellular location">
    <subcellularLocation>
        <location evidence="1">Membrane</location>
        <topology evidence="1">Single-pass membrane protein</topology>
    </subcellularLocation>
</comment>
<dbReference type="InterPro" id="IPR028082">
    <property type="entry name" value="Peripla_BP_I"/>
</dbReference>
<accession>A0A1W0WP99</accession>
<feature type="domain" description="Guanylate cyclase" evidence="9">
    <location>
        <begin position="738"/>
        <end position="840"/>
    </location>
</feature>
<keyword evidence="4" id="KW-1133">Transmembrane helix</keyword>
<dbReference type="SUPFAM" id="SSF55073">
    <property type="entry name" value="Nucleotide cyclase"/>
    <property type="match status" value="1"/>
</dbReference>
<dbReference type="Gene3D" id="1.10.510.10">
    <property type="entry name" value="Transferase(Phosphotransferase) domain 1"/>
    <property type="match status" value="1"/>
</dbReference>
<dbReference type="GO" id="GO:0007168">
    <property type="term" value="P:receptor guanylyl cyclase signaling pathway"/>
    <property type="evidence" value="ECO:0007669"/>
    <property type="project" value="TreeGrafter"/>
</dbReference>
<keyword evidence="8" id="KW-0732">Signal</keyword>
<evidence type="ECO:0000256" key="3">
    <source>
        <dbReference type="ARBA" id="ARBA00022741"/>
    </source>
</evidence>
<dbReference type="GO" id="GO:0000166">
    <property type="term" value="F:nucleotide binding"/>
    <property type="evidence" value="ECO:0007669"/>
    <property type="project" value="UniProtKB-KW"/>
</dbReference>
<dbReference type="InterPro" id="IPR001054">
    <property type="entry name" value="A/G_cyclase"/>
</dbReference>
<keyword evidence="10" id="KW-0675">Receptor</keyword>
<dbReference type="GO" id="GO:0035556">
    <property type="term" value="P:intracellular signal transduction"/>
    <property type="evidence" value="ECO:0007669"/>
    <property type="project" value="InterPro"/>
</dbReference>
<dbReference type="InterPro" id="IPR011009">
    <property type="entry name" value="Kinase-like_dom_sf"/>
</dbReference>
<dbReference type="SUPFAM" id="SSF53822">
    <property type="entry name" value="Periplasmic binding protein-like I"/>
    <property type="match status" value="1"/>
</dbReference>
<dbReference type="CDD" id="cd07302">
    <property type="entry name" value="CHD"/>
    <property type="match status" value="1"/>
</dbReference>